<dbReference type="PANTHER" id="PTHR30050:SF4">
    <property type="entry name" value="ATP-BINDING PROTEIN RV3427C IN INSERTION SEQUENCE-RELATED"/>
    <property type="match status" value="1"/>
</dbReference>
<keyword evidence="2" id="KW-0378">Hydrolase</keyword>
<dbReference type="Gene3D" id="3.40.50.300">
    <property type="entry name" value="P-loop containing nucleotide triphosphate hydrolases"/>
    <property type="match status" value="1"/>
</dbReference>
<dbReference type="GO" id="GO:0004386">
    <property type="term" value="F:helicase activity"/>
    <property type="evidence" value="ECO:0007669"/>
    <property type="project" value="UniProtKB-KW"/>
</dbReference>
<dbReference type="SMART" id="SM00382">
    <property type="entry name" value="AAA"/>
    <property type="match status" value="1"/>
</dbReference>
<dbReference type="InterPro" id="IPR002611">
    <property type="entry name" value="IstB_ATP-bd"/>
</dbReference>
<dbReference type="SUPFAM" id="SSF52540">
    <property type="entry name" value="P-loop containing nucleoside triphosphate hydrolases"/>
    <property type="match status" value="1"/>
</dbReference>
<dbReference type="Pfam" id="PF01695">
    <property type="entry name" value="IstB_IS21"/>
    <property type="match status" value="1"/>
</dbReference>
<sequence>MDRAFDDLKKKAAQAANHENEFMGADGLLHCSVCGGKLETIVQSPRGTMEKVRCVCRCAVAERERYEEAKRRNYRESRRKICFRGTNMADWNFAADDNRNPEISAVMRRYADLFPEYRRDGKGLLLYGTVGTGKTYYAACIANAVIDRADHEYRVYMTNFASIADDLSGTWDKAEYIDDLMRYDLLIIDDLGAERKSEYMQEQVWRIADERYRSGLPLIVTTNLTAEEIDKGDGIGNKRIYSRLLERCLAVEVKGKDRRREIARREWASMREQLGLGGV</sequence>
<keyword evidence="2" id="KW-0347">Helicase</keyword>
<dbReference type="CDD" id="cd00009">
    <property type="entry name" value="AAA"/>
    <property type="match status" value="1"/>
</dbReference>
<dbReference type="NCBIfam" id="NF005992">
    <property type="entry name" value="PRK08116.1"/>
    <property type="match status" value="1"/>
</dbReference>
<reference evidence="2" key="1">
    <citation type="journal article" date="2021" name="Proc. Natl. Acad. Sci. U.S.A.">
        <title>A Catalog of Tens of Thousands of Viruses from Human Metagenomes Reveals Hidden Associations with Chronic Diseases.</title>
        <authorList>
            <person name="Tisza M.J."/>
            <person name="Buck C.B."/>
        </authorList>
    </citation>
    <scope>NUCLEOTIDE SEQUENCE</scope>
    <source>
        <strain evidence="2">CtkyH28</strain>
    </source>
</reference>
<protein>
    <submittedName>
        <fullName evidence="2">Replicative helicase</fullName>
    </submittedName>
</protein>
<evidence type="ECO:0000313" key="2">
    <source>
        <dbReference type="EMBL" id="DAD71166.1"/>
    </source>
</evidence>
<evidence type="ECO:0000259" key="1">
    <source>
        <dbReference type="SMART" id="SM00382"/>
    </source>
</evidence>
<dbReference type="GO" id="GO:0006260">
    <property type="term" value="P:DNA replication"/>
    <property type="evidence" value="ECO:0007669"/>
    <property type="project" value="TreeGrafter"/>
</dbReference>
<keyword evidence="2" id="KW-0547">Nucleotide-binding</keyword>
<feature type="domain" description="AAA+ ATPase" evidence="1">
    <location>
        <begin position="120"/>
        <end position="246"/>
    </location>
</feature>
<dbReference type="InterPro" id="IPR027417">
    <property type="entry name" value="P-loop_NTPase"/>
</dbReference>
<organism evidence="2">
    <name type="scientific">Siphoviridae sp. ctkyH28</name>
    <dbReference type="NCBI Taxonomy" id="2827585"/>
    <lineage>
        <taxon>Viruses</taxon>
        <taxon>Duplodnaviria</taxon>
        <taxon>Heunggongvirae</taxon>
        <taxon>Uroviricota</taxon>
        <taxon>Caudoviricetes</taxon>
    </lineage>
</organism>
<dbReference type="InterPro" id="IPR003593">
    <property type="entry name" value="AAA+_ATPase"/>
</dbReference>
<proteinExistence type="predicted"/>
<dbReference type="GO" id="GO:0005524">
    <property type="term" value="F:ATP binding"/>
    <property type="evidence" value="ECO:0007669"/>
    <property type="project" value="InterPro"/>
</dbReference>
<name>A0A8S5LMJ1_9CAUD</name>
<keyword evidence="2" id="KW-0067">ATP-binding</keyword>
<dbReference type="PANTHER" id="PTHR30050">
    <property type="entry name" value="CHROMOSOMAL REPLICATION INITIATOR PROTEIN DNAA"/>
    <property type="match status" value="1"/>
</dbReference>
<dbReference type="EMBL" id="BK015877">
    <property type="protein sequence ID" value="DAD71166.1"/>
    <property type="molecule type" value="Genomic_DNA"/>
</dbReference>
<accession>A0A8S5LMJ1</accession>